<dbReference type="Gene3D" id="1.10.10.10">
    <property type="entry name" value="Winged helix-like DNA-binding domain superfamily/Winged helix DNA-binding domain"/>
    <property type="match status" value="1"/>
</dbReference>
<dbReference type="PROSITE" id="PS50995">
    <property type="entry name" value="HTH_MARR_2"/>
    <property type="match status" value="1"/>
</dbReference>
<dbReference type="InterPro" id="IPR000835">
    <property type="entry name" value="HTH_MarR-typ"/>
</dbReference>
<dbReference type="InterPro" id="IPR039422">
    <property type="entry name" value="MarR/SlyA-like"/>
</dbReference>
<dbReference type="PROSITE" id="PS01117">
    <property type="entry name" value="HTH_MARR_1"/>
    <property type="match status" value="1"/>
</dbReference>
<evidence type="ECO:0000256" key="4">
    <source>
        <dbReference type="SAM" id="MobiDB-lite"/>
    </source>
</evidence>
<dbReference type="InterPro" id="IPR001845">
    <property type="entry name" value="HTH_ArsR_DNA-bd_dom"/>
</dbReference>
<keyword evidence="3" id="KW-0804">Transcription</keyword>
<reference evidence="6" key="1">
    <citation type="submission" date="2022-01" db="EMBL/GenBank/DDBJ databases">
        <authorList>
            <person name="Jo J.-H."/>
            <person name="Im W.-T."/>
        </authorList>
    </citation>
    <scope>NUCLEOTIDE SEQUENCE</scope>
    <source>
        <strain evidence="6">I2-34</strain>
    </source>
</reference>
<dbReference type="SMART" id="SM00418">
    <property type="entry name" value="HTH_ARSR"/>
    <property type="match status" value="1"/>
</dbReference>
<proteinExistence type="predicted"/>
<dbReference type="Pfam" id="PF12802">
    <property type="entry name" value="MarR_2"/>
    <property type="match status" value="1"/>
</dbReference>
<comment type="caution">
    <text evidence="6">The sequence shown here is derived from an EMBL/GenBank/DDBJ whole genome shotgun (WGS) entry which is preliminary data.</text>
</comment>
<dbReference type="InterPro" id="IPR036388">
    <property type="entry name" value="WH-like_DNA-bd_sf"/>
</dbReference>
<name>A0ABS9LD65_9MICC</name>
<accession>A0ABS9LD65</accession>
<keyword evidence="7" id="KW-1185">Reference proteome</keyword>
<evidence type="ECO:0000256" key="3">
    <source>
        <dbReference type="ARBA" id="ARBA00023163"/>
    </source>
</evidence>
<dbReference type="SUPFAM" id="SSF46785">
    <property type="entry name" value="Winged helix' DNA-binding domain"/>
    <property type="match status" value="1"/>
</dbReference>
<gene>
    <name evidence="6" type="ORF">LVY72_21930</name>
</gene>
<feature type="domain" description="HTH marR-type" evidence="5">
    <location>
        <begin position="8"/>
        <end position="143"/>
    </location>
</feature>
<dbReference type="SMART" id="SM00347">
    <property type="entry name" value="HTH_MARR"/>
    <property type="match status" value="1"/>
</dbReference>
<dbReference type="RefSeq" id="WP_237826600.1">
    <property type="nucleotide sequence ID" value="NZ_JAKLTQ010000027.1"/>
</dbReference>
<dbReference type="PANTHER" id="PTHR33164">
    <property type="entry name" value="TRANSCRIPTIONAL REGULATOR, MARR FAMILY"/>
    <property type="match status" value="1"/>
</dbReference>
<evidence type="ECO:0000256" key="1">
    <source>
        <dbReference type="ARBA" id="ARBA00023015"/>
    </source>
</evidence>
<feature type="region of interest" description="Disordered" evidence="4">
    <location>
        <begin position="149"/>
        <end position="170"/>
    </location>
</feature>
<keyword evidence="1" id="KW-0805">Transcription regulation</keyword>
<protein>
    <submittedName>
        <fullName evidence="6">MarR family transcriptional regulator</fullName>
    </submittedName>
</protein>
<evidence type="ECO:0000313" key="7">
    <source>
        <dbReference type="Proteomes" id="UP001165368"/>
    </source>
</evidence>
<dbReference type="Proteomes" id="UP001165368">
    <property type="component" value="Unassembled WGS sequence"/>
</dbReference>
<evidence type="ECO:0000256" key="2">
    <source>
        <dbReference type="ARBA" id="ARBA00023125"/>
    </source>
</evidence>
<keyword evidence="2" id="KW-0238">DNA-binding</keyword>
<evidence type="ECO:0000313" key="6">
    <source>
        <dbReference type="EMBL" id="MCG2624553.1"/>
    </source>
</evidence>
<feature type="compositionally biased region" description="Polar residues" evidence="4">
    <location>
        <begin position="149"/>
        <end position="158"/>
    </location>
</feature>
<dbReference type="EMBL" id="JAKLTQ010000027">
    <property type="protein sequence ID" value="MCG2624553.1"/>
    <property type="molecule type" value="Genomic_DNA"/>
</dbReference>
<evidence type="ECO:0000259" key="5">
    <source>
        <dbReference type="PROSITE" id="PS50995"/>
    </source>
</evidence>
<sequence>MSVTPNTASALVHCIFDLQRSVRCAAGAAPRHSDLGAAVEGVLRMISIAGETRASDIAARLGIGNSAMSRQVADLEEHGLVVRRPDPADGRAHLLSLSPEGRERLAEAEQRRTETIQALLSGWEEDRAHEAARIIADLNAALRAALQNSPRATKAGTTQDHKSATLAGVN</sequence>
<dbReference type="CDD" id="cd00090">
    <property type="entry name" value="HTH_ARSR"/>
    <property type="match status" value="1"/>
</dbReference>
<dbReference type="InterPro" id="IPR036390">
    <property type="entry name" value="WH_DNA-bd_sf"/>
</dbReference>
<dbReference type="PANTHER" id="PTHR33164:SF57">
    <property type="entry name" value="MARR-FAMILY TRANSCRIPTIONAL REGULATOR"/>
    <property type="match status" value="1"/>
</dbReference>
<organism evidence="6 7">
    <name type="scientific">Arthrobacter hankyongi</name>
    <dbReference type="NCBI Taxonomy" id="2904801"/>
    <lineage>
        <taxon>Bacteria</taxon>
        <taxon>Bacillati</taxon>
        <taxon>Actinomycetota</taxon>
        <taxon>Actinomycetes</taxon>
        <taxon>Micrococcales</taxon>
        <taxon>Micrococcaceae</taxon>
        <taxon>Arthrobacter</taxon>
    </lineage>
</organism>
<dbReference type="InterPro" id="IPR023187">
    <property type="entry name" value="Tscrpt_reg_MarR-type_CS"/>
</dbReference>
<dbReference type="InterPro" id="IPR011991">
    <property type="entry name" value="ArsR-like_HTH"/>
</dbReference>